<dbReference type="KEGG" id="ptm:GSPATT00036333001"/>
<evidence type="ECO:0000259" key="10">
    <source>
        <dbReference type="PROSITE" id="PS50011"/>
    </source>
</evidence>
<dbReference type="OrthoDB" id="408964at2759"/>
<evidence type="ECO:0000256" key="5">
    <source>
        <dbReference type="ARBA" id="ARBA00022777"/>
    </source>
</evidence>
<evidence type="ECO:0000259" key="11">
    <source>
        <dbReference type="PROSITE" id="PS50078"/>
    </source>
</evidence>
<organism evidence="12 13">
    <name type="scientific">Paramecium tetraurelia</name>
    <dbReference type="NCBI Taxonomy" id="5888"/>
    <lineage>
        <taxon>Eukaryota</taxon>
        <taxon>Sar</taxon>
        <taxon>Alveolata</taxon>
        <taxon>Ciliophora</taxon>
        <taxon>Intramacronucleata</taxon>
        <taxon>Oligohymenophorea</taxon>
        <taxon>Peniculida</taxon>
        <taxon>Parameciidae</taxon>
        <taxon>Paramecium</taxon>
    </lineage>
</organism>
<evidence type="ECO:0000313" key="12">
    <source>
        <dbReference type="EMBL" id="CAK67198.1"/>
    </source>
</evidence>
<keyword evidence="1 8" id="KW-0723">Serine/threonine-protein kinase</keyword>
<dbReference type="InterPro" id="IPR000959">
    <property type="entry name" value="POLO_box_dom"/>
</dbReference>
<dbReference type="PROSITE" id="PS50011">
    <property type="entry name" value="PROTEIN_KINASE_DOM"/>
    <property type="match status" value="1"/>
</dbReference>
<keyword evidence="13" id="KW-1185">Reference proteome</keyword>
<evidence type="ECO:0000256" key="2">
    <source>
        <dbReference type="ARBA" id="ARBA00022679"/>
    </source>
</evidence>
<evidence type="ECO:0000256" key="1">
    <source>
        <dbReference type="ARBA" id="ARBA00022527"/>
    </source>
</evidence>
<dbReference type="GO" id="GO:0004674">
    <property type="term" value="F:protein serine/threonine kinase activity"/>
    <property type="evidence" value="ECO:0007669"/>
    <property type="project" value="UniProtKB-KW"/>
</dbReference>
<name>A0C8T1_PARTE</name>
<dbReference type="GO" id="GO:0005524">
    <property type="term" value="F:ATP binding"/>
    <property type="evidence" value="ECO:0007669"/>
    <property type="project" value="UniProtKB-UniRule"/>
</dbReference>
<dbReference type="Gene3D" id="3.30.200.20">
    <property type="entry name" value="Phosphorylase Kinase, domain 1"/>
    <property type="match status" value="1"/>
</dbReference>
<dbReference type="PROSITE" id="PS00108">
    <property type="entry name" value="PROTEIN_KINASE_ST"/>
    <property type="match status" value="1"/>
</dbReference>
<dbReference type="InterPro" id="IPR033701">
    <property type="entry name" value="POLO_box_1"/>
</dbReference>
<evidence type="ECO:0000256" key="8">
    <source>
        <dbReference type="RuleBase" id="RU361162"/>
    </source>
</evidence>
<protein>
    <recommendedName>
        <fullName evidence="8">Serine/threonine-protein kinase PLK</fullName>
        <ecNumber evidence="8">2.7.11.21</ecNumber>
    </recommendedName>
    <alternativeName>
        <fullName evidence="8">Polo-like kinase</fullName>
    </alternativeName>
</protein>
<keyword evidence="5 8" id="KW-0418">Kinase</keyword>
<dbReference type="FunFam" id="3.30.1120.30:FF:000013">
    <property type="entry name" value="Serine/threonine-protein kinase PLK"/>
    <property type="match status" value="1"/>
</dbReference>
<accession>A0C8T1</accession>
<dbReference type="InterPro" id="IPR033695">
    <property type="entry name" value="POLO_box_2"/>
</dbReference>
<reference evidence="12 13" key="1">
    <citation type="journal article" date="2006" name="Nature">
        <title>Global trends of whole-genome duplications revealed by the ciliate Paramecium tetraurelia.</title>
        <authorList>
            <consortium name="Genoscope"/>
            <person name="Aury J.-M."/>
            <person name="Jaillon O."/>
            <person name="Duret L."/>
            <person name="Noel B."/>
            <person name="Jubin C."/>
            <person name="Porcel B.M."/>
            <person name="Segurens B."/>
            <person name="Daubin V."/>
            <person name="Anthouard V."/>
            <person name="Aiach N."/>
            <person name="Arnaiz O."/>
            <person name="Billaut A."/>
            <person name="Beisson J."/>
            <person name="Blanc I."/>
            <person name="Bouhouche K."/>
            <person name="Camara F."/>
            <person name="Duharcourt S."/>
            <person name="Guigo R."/>
            <person name="Gogendeau D."/>
            <person name="Katinka M."/>
            <person name="Keller A.-M."/>
            <person name="Kissmehl R."/>
            <person name="Klotz C."/>
            <person name="Koll F."/>
            <person name="Le Moue A."/>
            <person name="Lepere C."/>
            <person name="Malinsky S."/>
            <person name="Nowacki M."/>
            <person name="Nowak J.K."/>
            <person name="Plattner H."/>
            <person name="Poulain J."/>
            <person name="Ruiz F."/>
            <person name="Serrano V."/>
            <person name="Zagulski M."/>
            <person name="Dessen P."/>
            <person name="Betermier M."/>
            <person name="Weissenbach J."/>
            <person name="Scarpelli C."/>
            <person name="Schachter V."/>
            <person name="Sperling L."/>
            <person name="Meyer E."/>
            <person name="Cohen J."/>
            <person name="Wincker P."/>
        </authorList>
    </citation>
    <scope>NUCLEOTIDE SEQUENCE [LARGE SCALE GENOMIC DNA]</scope>
    <source>
        <strain evidence="12 13">Stock d4-2</strain>
    </source>
</reference>
<dbReference type="eggNOG" id="KOG0575">
    <property type="taxonomic scope" value="Eukaryota"/>
</dbReference>
<evidence type="ECO:0000256" key="7">
    <source>
        <dbReference type="PROSITE-ProRule" id="PRU10141"/>
    </source>
</evidence>
<keyword evidence="2 8" id="KW-0808">Transferase</keyword>
<keyword evidence="6 7" id="KW-0067">ATP-binding</keyword>
<keyword evidence="3" id="KW-0677">Repeat</keyword>
<dbReference type="EMBL" id="CT868051">
    <property type="protein sequence ID" value="CAK67198.1"/>
    <property type="molecule type" value="Genomic_DNA"/>
</dbReference>
<dbReference type="InterPro" id="IPR008271">
    <property type="entry name" value="Ser/Thr_kinase_AS"/>
</dbReference>
<evidence type="ECO:0000256" key="4">
    <source>
        <dbReference type="ARBA" id="ARBA00022741"/>
    </source>
</evidence>
<feature type="compositionally biased region" description="Polar residues" evidence="9">
    <location>
        <begin position="335"/>
        <end position="353"/>
    </location>
</feature>
<dbReference type="CDD" id="cd13117">
    <property type="entry name" value="POLO_box_2"/>
    <property type="match status" value="1"/>
</dbReference>
<dbReference type="InParanoid" id="A0C8T1"/>
<dbReference type="InterPro" id="IPR017441">
    <property type="entry name" value="Protein_kinase_ATP_BS"/>
</dbReference>
<dbReference type="SUPFAM" id="SSF56112">
    <property type="entry name" value="Protein kinase-like (PK-like)"/>
    <property type="match status" value="1"/>
</dbReference>
<comment type="catalytic activity">
    <reaction evidence="8">
        <text>L-threonyl-[protein] + ATP = O-phospho-L-threonyl-[protein] + ADP + H(+)</text>
        <dbReference type="Rhea" id="RHEA:46608"/>
        <dbReference type="Rhea" id="RHEA-COMP:11060"/>
        <dbReference type="Rhea" id="RHEA-COMP:11605"/>
        <dbReference type="ChEBI" id="CHEBI:15378"/>
        <dbReference type="ChEBI" id="CHEBI:30013"/>
        <dbReference type="ChEBI" id="CHEBI:30616"/>
        <dbReference type="ChEBI" id="CHEBI:61977"/>
        <dbReference type="ChEBI" id="CHEBI:456216"/>
        <dbReference type="EC" id="2.7.11.21"/>
    </reaction>
</comment>
<feature type="region of interest" description="Disordered" evidence="9">
    <location>
        <begin position="335"/>
        <end position="431"/>
    </location>
</feature>
<evidence type="ECO:0000313" key="13">
    <source>
        <dbReference type="Proteomes" id="UP000000600"/>
    </source>
</evidence>
<dbReference type="PROSITE" id="PS00107">
    <property type="entry name" value="PROTEIN_KINASE_ATP"/>
    <property type="match status" value="1"/>
</dbReference>
<sequence>MDEKNTAEGSEQVVIFEEKITKVNGEVAIKRYQRGKFLGKGGFAKCYEATNLETKKVLAAKIIAKSSLTKNRARQKLISEIKIHKSLQNTNIVQFEHVFEDHENVYILLELCSNQTLNELIKRRKRLTEIEVQCYVAQIINALKYLHATNVIHRDLKLGNLFLNKSMELKLGDFGLATKLEFEGEKKRTICGTPNYIAPEVLDGKVGHSFEVDVWSLGVIIYAMLIGKPPFETPDVKTTYRKIRLNSYTFPEHVLISDAAKNLITRILNLDPVKRPTLDEIMSHPFMNTGGSIPKTLPLSTLACPPSASYNKQFQPSTNSSSLKMSVNAMPQRLTETTPNNQKNQQRPGNGSSDRFPLQKPSSSGNILEDNFGSSGLNNAQNAGYGGAQRPQSQKPNDIRSSQSQKTLTTPFGGTGMQGTHSVNNLGQRAPQQKQEIYVKKWVDYSSKYGLGYLLSNSATGVFFNDSTKIILDTKSLQFEYMERKGTDRQDICESHNLNDYPRELQKKVTLLQHFRNYLEGEQNRSDMAVEEYDSKQVVYVKKWMKTKHAIMFRLSNKIVQVNFTDKTEIILSSEHKMVTYVNKNGERSHYPLATALDSQNTEMAKRLKYTKEILTHMLNGGHTGDQRPNQMTGNKLVKLWTLKRLFKYKQISASKLTIFPLSNCSIYSGSLHQQQMYICSLSLISQFRTFKSLWVTQLKNSFIIKLKSQLKNLIEFNAKLTEF</sequence>
<dbReference type="HOGENOM" id="CLU_000288_46_1_1"/>
<dbReference type="FunFam" id="1.10.510.10:FF:001669">
    <property type="entry name" value="Serine/threonine-protein kinase"/>
    <property type="match status" value="1"/>
</dbReference>
<gene>
    <name evidence="12" type="ORF">GSPATT00036333001</name>
</gene>
<dbReference type="PROSITE" id="PS50078">
    <property type="entry name" value="POLO_BOX"/>
    <property type="match status" value="2"/>
</dbReference>
<dbReference type="RefSeq" id="XP_001434595.1">
    <property type="nucleotide sequence ID" value="XM_001434558.1"/>
</dbReference>
<dbReference type="OMA" id="KCLANII"/>
<dbReference type="FunFam" id="3.30.200.20:FF:000091">
    <property type="entry name" value="Serine/threonine-protein kinase PLK"/>
    <property type="match status" value="1"/>
</dbReference>
<dbReference type="Pfam" id="PF00659">
    <property type="entry name" value="POLO_box"/>
    <property type="match status" value="2"/>
</dbReference>
<proteinExistence type="inferred from homology"/>
<feature type="domain" description="Protein kinase" evidence="10">
    <location>
        <begin position="32"/>
        <end position="287"/>
    </location>
</feature>
<dbReference type="Gene3D" id="1.10.510.10">
    <property type="entry name" value="Transferase(Phosphotransferase) domain 1"/>
    <property type="match status" value="1"/>
</dbReference>
<dbReference type="Gene3D" id="3.30.1120.30">
    <property type="entry name" value="POLO box domain"/>
    <property type="match status" value="2"/>
</dbReference>
<dbReference type="InterPro" id="IPR000719">
    <property type="entry name" value="Prot_kinase_dom"/>
</dbReference>
<feature type="domain" description="POLO box" evidence="11">
    <location>
        <begin position="540"/>
        <end position="620"/>
    </location>
</feature>
<dbReference type="EC" id="2.7.11.21" evidence="8"/>
<dbReference type="AlphaFoldDB" id="A0C8T1"/>
<dbReference type="CDD" id="cd13118">
    <property type="entry name" value="POLO_box_1"/>
    <property type="match status" value="1"/>
</dbReference>
<dbReference type="PANTHER" id="PTHR24345">
    <property type="entry name" value="SERINE/THREONINE-PROTEIN KINASE PLK"/>
    <property type="match status" value="1"/>
</dbReference>
<dbReference type="InterPro" id="IPR036947">
    <property type="entry name" value="POLO_box_dom_sf"/>
</dbReference>
<feature type="domain" description="POLO box" evidence="11">
    <location>
        <begin position="438"/>
        <end position="521"/>
    </location>
</feature>
<feature type="compositionally biased region" description="Polar residues" evidence="9">
    <location>
        <begin position="360"/>
        <end position="382"/>
    </location>
</feature>
<feature type="compositionally biased region" description="Polar residues" evidence="9">
    <location>
        <begin position="390"/>
        <end position="431"/>
    </location>
</feature>
<dbReference type="STRING" id="5888.A0C8T1"/>
<dbReference type="Proteomes" id="UP000000600">
    <property type="component" value="Unassembled WGS sequence"/>
</dbReference>
<dbReference type="PANTHER" id="PTHR24345:SF0">
    <property type="entry name" value="CELL CYCLE SERINE_THREONINE-PROTEIN KINASE CDC5_MSD2"/>
    <property type="match status" value="1"/>
</dbReference>
<evidence type="ECO:0000256" key="3">
    <source>
        <dbReference type="ARBA" id="ARBA00022737"/>
    </source>
</evidence>
<dbReference type="SMART" id="SM00220">
    <property type="entry name" value="S_TKc"/>
    <property type="match status" value="1"/>
</dbReference>
<evidence type="ECO:0000256" key="6">
    <source>
        <dbReference type="ARBA" id="ARBA00022840"/>
    </source>
</evidence>
<dbReference type="GO" id="GO:0005634">
    <property type="term" value="C:nucleus"/>
    <property type="evidence" value="ECO:0000318"/>
    <property type="project" value="GO_Central"/>
</dbReference>
<dbReference type="SUPFAM" id="SSF82615">
    <property type="entry name" value="Polo-box domain"/>
    <property type="match status" value="2"/>
</dbReference>
<comment type="similarity">
    <text evidence="8">Belongs to the protein kinase superfamily. Ser/Thr protein kinase family. CDC5/Polo subfamily.</text>
</comment>
<dbReference type="CDD" id="cd14099">
    <property type="entry name" value="STKc_PLK"/>
    <property type="match status" value="1"/>
</dbReference>
<feature type="binding site" evidence="7">
    <location>
        <position position="65"/>
    </location>
    <ligand>
        <name>ATP</name>
        <dbReference type="ChEBI" id="CHEBI:30616"/>
    </ligand>
</feature>
<dbReference type="InterPro" id="IPR011009">
    <property type="entry name" value="Kinase-like_dom_sf"/>
</dbReference>
<dbReference type="GeneID" id="5020380"/>
<dbReference type="Pfam" id="PF00069">
    <property type="entry name" value="Pkinase"/>
    <property type="match status" value="1"/>
</dbReference>
<evidence type="ECO:0000256" key="9">
    <source>
        <dbReference type="SAM" id="MobiDB-lite"/>
    </source>
</evidence>
<dbReference type="FunFam" id="3.30.1120.30:FF:000016">
    <property type="entry name" value="Serine/threonine-protein kinase PLK"/>
    <property type="match status" value="1"/>
</dbReference>
<keyword evidence="4 7" id="KW-0547">Nucleotide-binding</keyword>